<evidence type="ECO:0000256" key="2">
    <source>
        <dbReference type="ARBA" id="ARBA00012277"/>
    </source>
</evidence>
<dbReference type="EC" id="1.2.4.4" evidence="2"/>
<feature type="domain" description="Transketolase-like pyrimidine-binding" evidence="5">
    <location>
        <begin position="32"/>
        <end position="207"/>
    </location>
</feature>
<evidence type="ECO:0000313" key="7">
    <source>
        <dbReference type="Proteomes" id="UP000561011"/>
    </source>
</evidence>
<evidence type="ECO:0000256" key="1">
    <source>
        <dbReference type="ARBA" id="ARBA00001964"/>
    </source>
</evidence>
<dbReference type="InterPro" id="IPR033248">
    <property type="entry name" value="Transketolase_C"/>
</dbReference>
<dbReference type="InterPro" id="IPR009014">
    <property type="entry name" value="Transketo_C/PFOR_II"/>
</dbReference>
<evidence type="ECO:0000256" key="3">
    <source>
        <dbReference type="ARBA" id="ARBA00023002"/>
    </source>
</evidence>
<dbReference type="Proteomes" id="UP000561011">
    <property type="component" value="Unassembled WGS sequence"/>
</dbReference>
<dbReference type="Pfam" id="PF02779">
    <property type="entry name" value="Transket_pyr"/>
    <property type="match status" value="1"/>
</dbReference>
<comment type="caution">
    <text evidence="6">The sequence shown here is derived from an EMBL/GenBank/DDBJ whole genome shotgun (WGS) entry which is preliminary data.</text>
</comment>
<dbReference type="GO" id="GO:0007584">
    <property type="term" value="P:response to nutrient"/>
    <property type="evidence" value="ECO:0007669"/>
    <property type="project" value="TreeGrafter"/>
</dbReference>
<dbReference type="Gene3D" id="3.40.50.920">
    <property type="match status" value="1"/>
</dbReference>
<dbReference type="GO" id="GO:0009083">
    <property type="term" value="P:branched-chain amino acid catabolic process"/>
    <property type="evidence" value="ECO:0007669"/>
    <property type="project" value="TreeGrafter"/>
</dbReference>
<proteinExistence type="predicted"/>
<dbReference type="Pfam" id="PF02780">
    <property type="entry name" value="Transketolase_C"/>
    <property type="match status" value="1"/>
</dbReference>
<evidence type="ECO:0000313" key="6">
    <source>
        <dbReference type="EMBL" id="NYS95382.1"/>
    </source>
</evidence>
<gene>
    <name evidence="6" type="ORF">HZZ10_17900</name>
</gene>
<evidence type="ECO:0000259" key="5">
    <source>
        <dbReference type="SMART" id="SM00861"/>
    </source>
</evidence>
<dbReference type="InterPro" id="IPR005475">
    <property type="entry name" value="Transketolase-like_Pyr-bd"/>
</dbReference>
<dbReference type="PANTHER" id="PTHR42980">
    <property type="entry name" value="2-OXOISOVALERATE DEHYDROGENASE SUBUNIT BETA-RELATED"/>
    <property type="match status" value="1"/>
</dbReference>
<accession>A0A853F0N9</accession>
<dbReference type="SUPFAM" id="SSF52922">
    <property type="entry name" value="TK C-terminal domain-like"/>
    <property type="match status" value="1"/>
</dbReference>
<dbReference type="FunFam" id="3.40.50.970:FF:000001">
    <property type="entry name" value="Pyruvate dehydrogenase E1 beta subunit"/>
    <property type="match status" value="1"/>
</dbReference>
<feature type="region of interest" description="Disordered" evidence="4">
    <location>
        <begin position="220"/>
        <end position="253"/>
    </location>
</feature>
<feature type="compositionally biased region" description="Low complexity" evidence="4">
    <location>
        <begin position="224"/>
        <end position="241"/>
    </location>
</feature>
<evidence type="ECO:0000256" key="4">
    <source>
        <dbReference type="SAM" id="MobiDB-lite"/>
    </source>
</evidence>
<keyword evidence="7" id="KW-1185">Reference proteome</keyword>
<feature type="compositionally biased region" description="Low complexity" evidence="4">
    <location>
        <begin position="1"/>
        <end position="15"/>
    </location>
</feature>
<name>A0A853F0N9_9MICO</name>
<protein>
    <recommendedName>
        <fullName evidence="2">3-methyl-2-oxobutanoate dehydrogenase (2-methylpropanoyl-transferring)</fullName>
        <ecNumber evidence="2">1.2.4.4</ecNumber>
    </recommendedName>
</protein>
<dbReference type="FunFam" id="3.40.50.920:FF:000001">
    <property type="entry name" value="Pyruvate dehydrogenase E1 beta subunit"/>
    <property type="match status" value="1"/>
</dbReference>
<comment type="cofactor">
    <cofactor evidence="1">
        <name>thiamine diphosphate</name>
        <dbReference type="ChEBI" id="CHEBI:58937"/>
    </cofactor>
</comment>
<dbReference type="GO" id="GO:0003863">
    <property type="term" value="F:branched-chain 2-oxo acid dehydrogenase activity"/>
    <property type="evidence" value="ECO:0007669"/>
    <property type="project" value="UniProtKB-EC"/>
</dbReference>
<dbReference type="AlphaFoldDB" id="A0A853F0N9"/>
<dbReference type="InterPro" id="IPR029061">
    <property type="entry name" value="THDP-binding"/>
</dbReference>
<dbReference type="GO" id="GO:0000287">
    <property type="term" value="F:magnesium ion binding"/>
    <property type="evidence" value="ECO:0007669"/>
    <property type="project" value="UniProtKB-ARBA"/>
</dbReference>
<dbReference type="SMART" id="SM00861">
    <property type="entry name" value="Transket_pyr"/>
    <property type="match status" value="1"/>
</dbReference>
<sequence>MSTPTSTTTSSTSSTAGRPQAAAPIPTDVQTLPFAKAINAGLRAALGGDDKVLLMGEDIGPLGGVFRVTDGLQASFGADRVVDTPLAESGILGTAIGLALRGYRPVCEIQFDGFIFPAFDQITTQLAKMHYRSRGRLTVPVVVRVPYGGGIGAVEHHSESPEVLFAHTPGLRVVSPGSPQDAYTMIQEAIASPDPVLFFEPKGRYWEKGAVDLSAGPYGRRAAEQQGADADQQGAADEQSAGGQGDADEQPVRESITVREPITVAEANGFATLNTAVVARPGTDLTLVAYGPTVATALKVAEAAASEGTSIEVVDLRSISPLDTDTVVESVRKTHRCVVVHEAPTFLGTGAEIAATVTERCFYDLEAPVLRVGGFHTPYPVAKIEHEYLPSLDRVLDAVDRSLAF</sequence>
<dbReference type="Gene3D" id="3.40.50.970">
    <property type="match status" value="1"/>
</dbReference>
<organism evidence="6 7">
    <name type="scientific">Sanguibacter inulinus</name>
    <dbReference type="NCBI Taxonomy" id="60922"/>
    <lineage>
        <taxon>Bacteria</taxon>
        <taxon>Bacillati</taxon>
        <taxon>Actinomycetota</taxon>
        <taxon>Actinomycetes</taxon>
        <taxon>Micrococcales</taxon>
        <taxon>Sanguibacteraceae</taxon>
        <taxon>Sanguibacter</taxon>
    </lineage>
</organism>
<keyword evidence="3" id="KW-0560">Oxidoreductase</keyword>
<dbReference type="PANTHER" id="PTHR42980:SF1">
    <property type="entry name" value="2-OXOISOVALERATE DEHYDROGENASE SUBUNIT BETA, MITOCHONDRIAL"/>
    <property type="match status" value="1"/>
</dbReference>
<dbReference type="RefSeq" id="WP_179914550.1">
    <property type="nucleotide sequence ID" value="NZ_JACBYE010000071.1"/>
</dbReference>
<dbReference type="CDD" id="cd07036">
    <property type="entry name" value="TPP_PYR_E1-PDHc-beta_like"/>
    <property type="match status" value="1"/>
</dbReference>
<dbReference type="EMBL" id="JACBYE010000071">
    <property type="protein sequence ID" value="NYS95382.1"/>
    <property type="molecule type" value="Genomic_DNA"/>
</dbReference>
<feature type="region of interest" description="Disordered" evidence="4">
    <location>
        <begin position="1"/>
        <end position="24"/>
    </location>
</feature>
<dbReference type="SUPFAM" id="SSF52518">
    <property type="entry name" value="Thiamin diphosphate-binding fold (THDP-binding)"/>
    <property type="match status" value="1"/>
</dbReference>
<reference evidence="6 7" key="1">
    <citation type="submission" date="2020-07" db="EMBL/GenBank/DDBJ databases">
        <title>MOT database genomes.</title>
        <authorList>
            <person name="Joseph S."/>
            <person name="Aduse-Opoku J."/>
            <person name="Hashim A."/>
            <person name="Wade W."/>
            <person name="Curtis M."/>
        </authorList>
    </citation>
    <scope>NUCLEOTIDE SEQUENCE [LARGE SCALE GENOMIC DNA]</scope>
    <source>
        <strain evidence="6 7">DSM 100099</strain>
    </source>
</reference>